<dbReference type="GO" id="GO:0003723">
    <property type="term" value="F:RNA binding"/>
    <property type="evidence" value="ECO:0007669"/>
    <property type="project" value="UniProtKB-UniRule"/>
</dbReference>
<dbReference type="Gene3D" id="3.30.110.60">
    <property type="entry name" value="YhbY-like"/>
    <property type="match status" value="1"/>
</dbReference>
<evidence type="ECO:0000313" key="5">
    <source>
        <dbReference type="Proteomes" id="UP000050482"/>
    </source>
</evidence>
<dbReference type="STRING" id="471514.AN477_23455"/>
<dbReference type="NCBIfam" id="TIGR00253">
    <property type="entry name" value="RNA_bind_YhbY"/>
    <property type="match status" value="1"/>
</dbReference>
<dbReference type="InterPro" id="IPR035920">
    <property type="entry name" value="YhbY-like_sf"/>
</dbReference>
<evidence type="ECO:0000313" key="4">
    <source>
        <dbReference type="EMBL" id="KPV38977.1"/>
    </source>
</evidence>
<dbReference type="PANTHER" id="PTHR40065">
    <property type="entry name" value="RNA-BINDING PROTEIN YHBY"/>
    <property type="match status" value="1"/>
</dbReference>
<dbReference type="InterPro" id="IPR001890">
    <property type="entry name" value="RNA-binding_CRM"/>
</dbReference>
<dbReference type="AlphaFoldDB" id="A0A0P9C2U9"/>
<keyword evidence="1 2" id="KW-0694">RNA-binding</keyword>
<dbReference type="Proteomes" id="UP000050482">
    <property type="component" value="Unassembled WGS sequence"/>
</dbReference>
<keyword evidence="5" id="KW-1185">Reference proteome</keyword>
<organism evidence="4 5">
    <name type="scientific">Alicyclobacillus ferrooxydans</name>
    <dbReference type="NCBI Taxonomy" id="471514"/>
    <lineage>
        <taxon>Bacteria</taxon>
        <taxon>Bacillati</taxon>
        <taxon>Bacillota</taxon>
        <taxon>Bacilli</taxon>
        <taxon>Bacillales</taxon>
        <taxon>Alicyclobacillaceae</taxon>
        <taxon>Alicyclobacillus</taxon>
    </lineage>
</organism>
<accession>A0A0P9C2U9</accession>
<dbReference type="SUPFAM" id="SSF75471">
    <property type="entry name" value="YhbY-like"/>
    <property type="match status" value="1"/>
</dbReference>
<dbReference type="SMART" id="SM01103">
    <property type="entry name" value="CRS1_YhbY"/>
    <property type="match status" value="1"/>
</dbReference>
<sequence length="97" mass="10962">MLTGKQKRYLRSLAHHLQPVMQIGKSGITGGVLQQVDIELETRELVKLSVLETSPQDRDEIAEAIVEETGAEWVQSLGRTVVLYRKSTEHPEIELPR</sequence>
<evidence type="ECO:0000259" key="3">
    <source>
        <dbReference type="PROSITE" id="PS51295"/>
    </source>
</evidence>
<name>A0A0P9C2U9_9BACL</name>
<gene>
    <name evidence="4" type="ORF">AN477_23455</name>
</gene>
<evidence type="ECO:0000256" key="1">
    <source>
        <dbReference type="ARBA" id="ARBA00022884"/>
    </source>
</evidence>
<dbReference type="PATRIC" id="fig|471514.4.peg.2346"/>
<proteinExistence type="predicted"/>
<evidence type="ECO:0000256" key="2">
    <source>
        <dbReference type="PROSITE-ProRule" id="PRU00626"/>
    </source>
</evidence>
<protein>
    <submittedName>
        <fullName evidence="4">RNA-binding protein</fullName>
    </submittedName>
</protein>
<dbReference type="EMBL" id="LJCO01000108">
    <property type="protein sequence ID" value="KPV38977.1"/>
    <property type="molecule type" value="Genomic_DNA"/>
</dbReference>
<dbReference type="PANTHER" id="PTHR40065:SF3">
    <property type="entry name" value="RNA-BINDING PROTEIN YHBY"/>
    <property type="match status" value="1"/>
</dbReference>
<dbReference type="RefSeq" id="WP_054971596.1">
    <property type="nucleotide sequence ID" value="NZ_LJCO01000108.1"/>
</dbReference>
<feature type="domain" description="CRM" evidence="3">
    <location>
        <begin position="1"/>
        <end position="96"/>
    </location>
</feature>
<dbReference type="OrthoDB" id="9797519at2"/>
<dbReference type="InterPro" id="IPR051925">
    <property type="entry name" value="RNA-binding_domain"/>
</dbReference>
<dbReference type="Pfam" id="PF01985">
    <property type="entry name" value="CRS1_YhbY"/>
    <property type="match status" value="1"/>
</dbReference>
<reference evidence="4 5" key="1">
    <citation type="submission" date="2015-09" db="EMBL/GenBank/DDBJ databases">
        <title>Draft genome sequence of Alicyclobacillus ferrooxydans DSM 22381.</title>
        <authorList>
            <person name="Hemp J."/>
        </authorList>
    </citation>
    <scope>NUCLEOTIDE SEQUENCE [LARGE SCALE GENOMIC DNA]</scope>
    <source>
        <strain evidence="4 5">TC-34</strain>
    </source>
</reference>
<comment type="caution">
    <text evidence="4">The sequence shown here is derived from an EMBL/GenBank/DDBJ whole genome shotgun (WGS) entry which is preliminary data.</text>
</comment>
<dbReference type="PROSITE" id="PS51295">
    <property type="entry name" value="CRM"/>
    <property type="match status" value="1"/>
</dbReference>
<dbReference type="InterPro" id="IPR017924">
    <property type="entry name" value="RNA-binding_YhbY"/>
</dbReference>